<dbReference type="PANTHER" id="PTHR36512:SF3">
    <property type="entry name" value="BLR5678 PROTEIN"/>
    <property type="match status" value="1"/>
</dbReference>
<sequence length="391" mass="41619">MAQATGLARNRVRQILPDVYLGRWSTGPLNSITDVPGVLVHTQSVEPDGDVHTGVTTILPRQNWYEYSSFAGVFRFNGCGEMTGAHWLNETGLLSSPVIITATSSVGEGYRGVTEYVYRHHRRADGEVDLFMLPLVAETYDGFLSDPARFAVTPEHIMRGIEGATGAAVSEGNTGGGTGMICHRFKGGTGSSSRVIKGFDLRGDELIRTVGVLVQANYGAAETLCIGGVPVGRILQREDKLVSSTAPGGREPRKDGSIIVVIATDAALLPIQLQRLAARATVGLAKVGGYGNNTSGDIFLAFSTANKIPVKDVSMAGGDSPVTGYTPAEREISMSDNDTLNGLFEAAADATEEAIYNAMFMAQSMTGFKGRRVEAINLDDVKRIVEGKRSV</sequence>
<gene>
    <name evidence="2" type="ORF">AAL_03870</name>
</gene>
<dbReference type="SUPFAM" id="SSF56266">
    <property type="entry name" value="DmpA/ArgJ-like"/>
    <property type="match status" value="1"/>
</dbReference>
<dbReference type="AlphaFoldDB" id="A0A168CIF6"/>
<dbReference type="InterPro" id="IPR016117">
    <property type="entry name" value="ArgJ-like_dom_sf"/>
</dbReference>
<keyword evidence="3" id="KW-1185">Reference proteome</keyword>
<evidence type="ECO:0000256" key="1">
    <source>
        <dbReference type="ARBA" id="ARBA00007068"/>
    </source>
</evidence>
<dbReference type="EMBL" id="AZGY01000007">
    <property type="protein sequence ID" value="KZZ96641.1"/>
    <property type="molecule type" value="Genomic_DNA"/>
</dbReference>
<evidence type="ECO:0000313" key="3">
    <source>
        <dbReference type="Proteomes" id="UP000078544"/>
    </source>
</evidence>
<dbReference type="Proteomes" id="UP000078544">
    <property type="component" value="Unassembled WGS sequence"/>
</dbReference>
<dbReference type="InterPro" id="IPR005321">
    <property type="entry name" value="Peptidase_S58_DmpA"/>
</dbReference>
<comment type="caution">
    <text evidence="2">The sequence shown here is derived from an EMBL/GenBank/DDBJ whole genome shotgun (WGS) entry which is preliminary data.</text>
</comment>
<reference evidence="2 3" key="1">
    <citation type="journal article" date="2016" name="Genome Biol. Evol.">
        <title>Divergent and convergent evolution of fungal pathogenicity.</title>
        <authorList>
            <person name="Shang Y."/>
            <person name="Xiao G."/>
            <person name="Zheng P."/>
            <person name="Cen K."/>
            <person name="Zhan S."/>
            <person name="Wang C."/>
        </authorList>
    </citation>
    <scope>NUCLEOTIDE SEQUENCE [LARGE SCALE GENOMIC DNA]</scope>
    <source>
        <strain evidence="2 3">RCEF 2490</strain>
    </source>
</reference>
<dbReference type="Pfam" id="PF03576">
    <property type="entry name" value="Peptidase_S58"/>
    <property type="match status" value="1"/>
</dbReference>
<accession>A0A168CIF6</accession>
<name>A0A168CIF6_9HYPO</name>
<organism evidence="2 3">
    <name type="scientific">Moelleriella libera RCEF 2490</name>
    <dbReference type="NCBI Taxonomy" id="1081109"/>
    <lineage>
        <taxon>Eukaryota</taxon>
        <taxon>Fungi</taxon>
        <taxon>Dikarya</taxon>
        <taxon>Ascomycota</taxon>
        <taxon>Pezizomycotina</taxon>
        <taxon>Sordariomycetes</taxon>
        <taxon>Hypocreomycetidae</taxon>
        <taxon>Hypocreales</taxon>
        <taxon>Clavicipitaceae</taxon>
        <taxon>Moelleriella</taxon>
    </lineage>
</organism>
<dbReference type="OrthoDB" id="2107894at2759"/>
<dbReference type="PANTHER" id="PTHR36512">
    <property type="entry name" value="D-AMINOPEPTIDASE"/>
    <property type="match status" value="1"/>
</dbReference>
<evidence type="ECO:0000313" key="2">
    <source>
        <dbReference type="EMBL" id="KZZ96641.1"/>
    </source>
</evidence>
<protein>
    <submittedName>
        <fullName evidence="2">Peptidase family T4 protein</fullName>
    </submittedName>
</protein>
<dbReference type="Gene3D" id="3.60.70.12">
    <property type="entry name" value="L-amino peptidase D-ALA esterase/amidase"/>
    <property type="match status" value="1"/>
</dbReference>
<dbReference type="GO" id="GO:0004177">
    <property type="term" value="F:aminopeptidase activity"/>
    <property type="evidence" value="ECO:0007669"/>
    <property type="project" value="TreeGrafter"/>
</dbReference>
<dbReference type="FunFam" id="3.60.70.12:FF:000004">
    <property type="entry name" value="Beta-peptidyl aminopeptidase BapA"/>
    <property type="match status" value="1"/>
</dbReference>
<comment type="similarity">
    <text evidence="1">Belongs to the peptidase S58 family.</text>
</comment>
<proteinExistence type="inferred from homology"/>